<protein>
    <submittedName>
        <fullName evidence="1">Uncharacterized protein</fullName>
    </submittedName>
</protein>
<accession>A0A345V3U5</accession>
<evidence type="ECO:0000313" key="1">
    <source>
        <dbReference type="EMBL" id="AXJ07397.1"/>
    </source>
</evidence>
<organism evidence="1 2">
    <name type="scientific">Pseudomonas fluorescens</name>
    <dbReference type="NCBI Taxonomy" id="294"/>
    <lineage>
        <taxon>Bacteria</taxon>
        <taxon>Pseudomonadati</taxon>
        <taxon>Pseudomonadota</taxon>
        <taxon>Gammaproteobacteria</taxon>
        <taxon>Pseudomonadales</taxon>
        <taxon>Pseudomonadaceae</taxon>
        <taxon>Pseudomonas</taxon>
    </lineage>
</organism>
<evidence type="ECO:0000313" key="2">
    <source>
        <dbReference type="Proteomes" id="UP000254535"/>
    </source>
</evidence>
<dbReference type="EMBL" id="CP022313">
    <property type="protein sequence ID" value="AXJ07397.1"/>
    <property type="molecule type" value="Genomic_DNA"/>
</dbReference>
<sequence length="191" mass="21322">MSLTQGVQLHVYLRTDDKFTAITRKNKLVDGTIESIDSAGIKVKNVAGIVESIKDIDIIAMQLKDFDRSVIKVIEDGITEINYGVSHPQINSENIWPGTAETIGIPSTPPAAPEPITVKPYTPPEPDSIPWIWDRYNNPGYMEGSNGQQLQPGYVRSASTTYALRFTFEAEETIEESTETVKVKRYTYRLA</sequence>
<dbReference type="AlphaFoldDB" id="A0A345V3U5"/>
<dbReference type="RefSeq" id="WP_115079473.1">
    <property type="nucleotide sequence ID" value="NZ_CP022313.1"/>
</dbReference>
<name>A0A345V3U5_PSEFL</name>
<gene>
    <name evidence="1" type="ORF">CFN16_25685</name>
</gene>
<proteinExistence type="predicted"/>
<reference evidence="1 2" key="1">
    <citation type="submission" date="2017-07" db="EMBL/GenBank/DDBJ databases">
        <title>Genome sequence of Pseudomonas NEP1.</title>
        <authorList>
            <person name="Nascimento F.X."/>
        </authorList>
    </citation>
    <scope>NUCLEOTIDE SEQUENCE [LARGE SCALE GENOMIC DNA]</scope>
    <source>
        <strain evidence="1 2">NEP1</strain>
    </source>
</reference>
<dbReference type="Proteomes" id="UP000254535">
    <property type="component" value="Chromosome"/>
</dbReference>